<dbReference type="AlphaFoldDB" id="A0A6A4HX61"/>
<evidence type="ECO:0000313" key="2">
    <source>
        <dbReference type="EMBL" id="KAE9401434.1"/>
    </source>
</evidence>
<feature type="region of interest" description="Disordered" evidence="1">
    <location>
        <begin position="1"/>
        <end position="149"/>
    </location>
</feature>
<evidence type="ECO:0000256" key="1">
    <source>
        <dbReference type="SAM" id="MobiDB-lite"/>
    </source>
</evidence>
<reference evidence="2" key="1">
    <citation type="journal article" date="2019" name="Environ. Microbiol.">
        <title>Fungal ecological strategies reflected in gene transcription - a case study of two litter decomposers.</title>
        <authorList>
            <person name="Barbi F."/>
            <person name="Kohler A."/>
            <person name="Barry K."/>
            <person name="Baskaran P."/>
            <person name="Daum C."/>
            <person name="Fauchery L."/>
            <person name="Ihrmark K."/>
            <person name="Kuo A."/>
            <person name="LaButti K."/>
            <person name="Lipzen A."/>
            <person name="Morin E."/>
            <person name="Grigoriev I.V."/>
            <person name="Henrissat B."/>
            <person name="Lindahl B."/>
            <person name="Martin F."/>
        </authorList>
    </citation>
    <scope>NUCLEOTIDE SEQUENCE</scope>
    <source>
        <strain evidence="2">JB14</strain>
    </source>
</reference>
<organism evidence="2 3">
    <name type="scientific">Gymnopus androsaceus JB14</name>
    <dbReference type="NCBI Taxonomy" id="1447944"/>
    <lineage>
        <taxon>Eukaryota</taxon>
        <taxon>Fungi</taxon>
        <taxon>Dikarya</taxon>
        <taxon>Basidiomycota</taxon>
        <taxon>Agaricomycotina</taxon>
        <taxon>Agaricomycetes</taxon>
        <taxon>Agaricomycetidae</taxon>
        <taxon>Agaricales</taxon>
        <taxon>Marasmiineae</taxon>
        <taxon>Omphalotaceae</taxon>
        <taxon>Gymnopus</taxon>
    </lineage>
</organism>
<feature type="compositionally biased region" description="Polar residues" evidence="1">
    <location>
        <begin position="64"/>
        <end position="80"/>
    </location>
</feature>
<protein>
    <submittedName>
        <fullName evidence="2">Uncharacterized protein</fullName>
    </submittedName>
</protein>
<dbReference type="Proteomes" id="UP000799118">
    <property type="component" value="Unassembled WGS sequence"/>
</dbReference>
<feature type="compositionally biased region" description="Low complexity" evidence="1">
    <location>
        <begin position="89"/>
        <end position="102"/>
    </location>
</feature>
<feature type="compositionally biased region" description="Polar residues" evidence="1">
    <location>
        <begin position="134"/>
        <end position="149"/>
    </location>
</feature>
<name>A0A6A4HX61_9AGAR</name>
<proteinExistence type="predicted"/>
<evidence type="ECO:0000313" key="3">
    <source>
        <dbReference type="Proteomes" id="UP000799118"/>
    </source>
</evidence>
<feature type="compositionally biased region" description="Polar residues" evidence="1">
    <location>
        <begin position="18"/>
        <end position="29"/>
    </location>
</feature>
<keyword evidence="3" id="KW-1185">Reference proteome</keyword>
<sequence>MEGLNPSSHEDVEPVLHATSQAPSESRASQPPPCPSSQTFNCGYDQPPPCPSSRLPLAAATCPPSRSSSQTRLRCRSCSSVALPPVRGSSRTQAPASSSRSRSPPPYRKRWMDILKEDDYEDLEDDSYGSSSSPPHSAGTQRTGVSRDP</sequence>
<gene>
    <name evidence="2" type="ORF">BT96DRAFT_992153</name>
</gene>
<feature type="compositionally biased region" description="Acidic residues" evidence="1">
    <location>
        <begin position="118"/>
        <end position="127"/>
    </location>
</feature>
<dbReference type="EMBL" id="ML769446">
    <property type="protein sequence ID" value="KAE9401434.1"/>
    <property type="molecule type" value="Genomic_DNA"/>
</dbReference>
<accession>A0A6A4HX61</accession>